<evidence type="ECO:0000259" key="1">
    <source>
        <dbReference type="Pfam" id="PF01710"/>
    </source>
</evidence>
<dbReference type="SUPFAM" id="SSF46689">
    <property type="entry name" value="Homeodomain-like"/>
    <property type="match status" value="1"/>
</dbReference>
<accession>A0A0M4SQH5</accession>
<dbReference type="InterPro" id="IPR002622">
    <property type="entry name" value="Transposase_14"/>
</dbReference>
<dbReference type="InterPro" id="IPR009057">
    <property type="entry name" value="Homeodomain-like_sf"/>
</dbReference>
<dbReference type="Pfam" id="PF01710">
    <property type="entry name" value="HTH_Tnp_IS630"/>
    <property type="match status" value="1"/>
</dbReference>
<sequence length="116" mass="13571">MAKAYSDDFRQKVIQAIELDGLKKCEASLVFNISRNTINLWLQRKAQTGNVKPKSRKASQQSGKIKDWEKFRTFVKQYRDKTQSEMAQLWDGEISQRTISRALQKIGHTRKKNIRV</sequence>
<reference evidence="3" key="1">
    <citation type="submission" date="2015-07" db="EMBL/GenBank/DDBJ databases">
        <title>Genome Of Nitrogen-Fixing Cyanobacterium Nostoc piscinale CENA21 From Solimoes/Amazon River Floodplain Sediments And Comparative Genomics To Uncover Biosynthetic Natural Products Potential.</title>
        <authorList>
            <person name="Leao T.F."/>
            <person name="Leao P.N."/>
            <person name="Guimaraes P.I."/>
            <person name="de Melo A.G.C."/>
            <person name="Ramos R.T.J."/>
            <person name="Silva A."/>
            <person name="Fiore M.F."/>
            <person name="Schneider M.P.C."/>
        </authorList>
    </citation>
    <scope>NUCLEOTIDE SEQUENCE [LARGE SCALE GENOMIC DNA]</scope>
    <source>
        <strain evidence="3">CENA21</strain>
    </source>
</reference>
<evidence type="ECO:0000313" key="2">
    <source>
        <dbReference type="EMBL" id="ALF55872.1"/>
    </source>
</evidence>
<dbReference type="EMBL" id="CP012036">
    <property type="protein sequence ID" value="ALF55872.1"/>
    <property type="molecule type" value="Genomic_DNA"/>
</dbReference>
<name>A0A0M4SQH5_9NOSO</name>
<dbReference type="PATRIC" id="fig|224013.5.peg.6776"/>
<dbReference type="InterPro" id="IPR036388">
    <property type="entry name" value="WH-like_DNA-bd_sf"/>
</dbReference>
<feature type="domain" description="Transposase Synechocystis PCC 6803" evidence="1">
    <location>
        <begin position="4"/>
        <end position="114"/>
    </location>
</feature>
<evidence type="ECO:0000313" key="3">
    <source>
        <dbReference type="Proteomes" id="UP000062645"/>
    </source>
</evidence>
<proteinExistence type="predicted"/>
<protein>
    <submittedName>
        <fullName evidence="2">Transposase</fullName>
    </submittedName>
</protein>
<dbReference type="STRING" id="224013.ACX27_28365"/>
<dbReference type="AlphaFoldDB" id="A0A0M4SQH5"/>
<organism evidence="2 3">
    <name type="scientific">Nostoc piscinale CENA21</name>
    <dbReference type="NCBI Taxonomy" id="224013"/>
    <lineage>
        <taxon>Bacteria</taxon>
        <taxon>Bacillati</taxon>
        <taxon>Cyanobacteriota</taxon>
        <taxon>Cyanophyceae</taxon>
        <taxon>Nostocales</taxon>
        <taxon>Nostocaceae</taxon>
        <taxon>Nostoc</taxon>
    </lineage>
</organism>
<gene>
    <name evidence="2" type="ORF">ACX27_28365</name>
</gene>
<reference evidence="2 3" key="2">
    <citation type="journal article" date="2016" name="Genome Announc.">
        <title>Draft Genome Sequence of the N2-Fixing Cyanobacterium Nostoc piscinale CENA21, Isolated from the Brazilian Amazon Floodplain.</title>
        <authorList>
            <person name="Leao T."/>
            <person name="Guimaraes P.I."/>
            <person name="de Melo A.G."/>
            <person name="Ramos R.T."/>
            <person name="Leao P.N."/>
            <person name="Silva A."/>
            <person name="Fiore M.F."/>
            <person name="Schneider M.P."/>
        </authorList>
    </citation>
    <scope>NUCLEOTIDE SEQUENCE [LARGE SCALE GENOMIC DNA]</scope>
    <source>
        <strain evidence="2 3">CENA21</strain>
    </source>
</reference>
<dbReference type="Proteomes" id="UP000062645">
    <property type="component" value="Chromosome"/>
</dbReference>
<keyword evidence="3" id="KW-1185">Reference proteome</keyword>
<dbReference type="KEGG" id="npz:ACX27_28365"/>
<dbReference type="Gene3D" id="1.10.10.10">
    <property type="entry name" value="Winged helix-like DNA-binding domain superfamily/Winged helix DNA-binding domain"/>
    <property type="match status" value="1"/>
</dbReference>